<organism evidence="2 3">
    <name type="scientific">Liparis tanakae</name>
    <name type="common">Tanaka's snailfish</name>
    <dbReference type="NCBI Taxonomy" id="230148"/>
    <lineage>
        <taxon>Eukaryota</taxon>
        <taxon>Metazoa</taxon>
        <taxon>Chordata</taxon>
        <taxon>Craniata</taxon>
        <taxon>Vertebrata</taxon>
        <taxon>Euteleostomi</taxon>
        <taxon>Actinopterygii</taxon>
        <taxon>Neopterygii</taxon>
        <taxon>Teleostei</taxon>
        <taxon>Neoteleostei</taxon>
        <taxon>Acanthomorphata</taxon>
        <taxon>Eupercaria</taxon>
        <taxon>Perciformes</taxon>
        <taxon>Cottioidei</taxon>
        <taxon>Cottales</taxon>
        <taxon>Liparidae</taxon>
        <taxon>Liparis</taxon>
    </lineage>
</organism>
<dbReference type="Proteomes" id="UP000314294">
    <property type="component" value="Unassembled WGS sequence"/>
</dbReference>
<evidence type="ECO:0000313" key="2">
    <source>
        <dbReference type="EMBL" id="TNN32683.1"/>
    </source>
</evidence>
<evidence type="ECO:0000256" key="1">
    <source>
        <dbReference type="SAM" id="MobiDB-lite"/>
    </source>
</evidence>
<dbReference type="EMBL" id="SRLO01002550">
    <property type="protein sequence ID" value="TNN32683.1"/>
    <property type="molecule type" value="Genomic_DNA"/>
</dbReference>
<feature type="compositionally biased region" description="Basic and acidic residues" evidence="1">
    <location>
        <begin position="11"/>
        <end position="24"/>
    </location>
</feature>
<comment type="caution">
    <text evidence="2">The sequence shown here is derived from an EMBL/GenBank/DDBJ whole genome shotgun (WGS) entry which is preliminary data.</text>
</comment>
<protein>
    <submittedName>
        <fullName evidence="2">Uncharacterized protein</fullName>
    </submittedName>
</protein>
<name>A0A4Z2EV66_9TELE</name>
<dbReference type="AlphaFoldDB" id="A0A4Z2EV66"/>
<feature type="region of interest" description="Disordered" evidence="1">
    <location>
        <begin position="1"/>
        <end position="24"/>
    </location>
</feature>
<gene>
    <name evidence="2" type="ORF">EYF80_057153</name>
</gene>
<sequence length="70" mass="7911">MEPHTVTPPSKEARGPQQERRAEGLLDCGVTRSAVDDVSCSLTNREMRLMFTSLERRRVPEPLAHYGSTR</sequence>
<accession>A0A4Z2EV66</accession>
<proteinExistence type="predicted"/>
<reference evidence="2 3" key="1">
    <citation type="submission" date="2019-03" db="EMBL/GenBank/DDBJ databases">
        <title>First draft genome of Liparis tanakae, snailfish: a comprehensive survey of snailfish specific genes.</title>
        <authorList>
            <person name="Kim W."/>
            <person name="Song I."/>
            <person name="Jeong J.-H."/>
            <person name="Kim D."/>
            <person name="Kim S."/>
            <person name="Ryu S."/>
            <person name="Song J.Y."/>
            <person name="Lee S.K."/>
        </authorList>
    </citation>
    <scope>NUCLEOTIDE SEQUENCE [LARGE SCALE GENOMIC DNA]</scope>
    <source>
        <tissue evidence="2">Muscle</tissue>
    </source>
</reference>
<keyword evidence="3" id="KW-1185">Reference proteome</keyword>
<evidence type="ECO:0000313" key="3">
    <source>
        <dbReference type="Proteomes" id="UP000314294"/>
    </source>
</evidence>